<reference evidence="1" key="1">
    <citation type="submission" date="2015-09" db="EMBL/GenBank/DDBJ databases">
        <authorList>
            <person name="Zhao X."/>
        </authorList>
    </citation>
    <scope>NUCLEOTIDE SEQUENCE</scope>
</reference>
<name>A0A0K2QJF1_9CAUD</name>
<sequence length="49" mass="5306">MKRVKRAARIAAGCIAVVLAFALAAYAVVWTVGKFNGYECGFSCKRPKL</sequence>
<keyword evidence="2" id="KW-1185">Reference proteome</keyword>
<evidence type="ECO:0000313" key="2">
    <source>
        <dbReference type="Proteomes" id="UP000201646"/>
    </source>
</evidence>
<organism evidence="1 2">
    <name type="scientific">Achromobacter phage phiAxp-2</name>
    <dbReference type="NCBI Taxonomy" id="1664246"/>
    <lineage>
        <taxon>Viruses</taxon>
        <taxon>Duplodnaviria</taxon>
        <taxon>Heunggongvirae</taxon>
        <taxon>Uroviricota</taxon>
        <taxon>Caudoviricetes</taxon>
        <taxon>Casjensviridae</taxon>
        <taxon>Fengtaivirus</taxon>
        <taxon>Fengtaivirus Axp2</taxon>
    </lineage>
</organism>
<accession>A0A0K2QJF1</accession>
<proteinExistence type="predicted"/>
<evidence type="ECO:0000313" key="1">
    <source>
        <dbReference type="EMBL" id="ALE20596.1"/>
    </source>
</evidence>
<dbReference type="GeneID" id="26798963"/>
<dbReference type="EMBL" id="KT321316">
    <property type="protein sequence ID" value="ALE20596.1"/>
    <property type="molecule type" value="Genomic_DNA"/>
</dbReference>
<dbReference type="KEGG" id="vg:26798963"/>
<protein>
    <submittedName>
        <fullName evidence="1">Uncharacterized protein</fullName>
    </submittedName>
</protein>
<dbReference type="RefSeq" id="YP_009226498.1">
    <property type="nucleotide sequence ID" value="NC_029106.1"/>
</dbReference>
<gene>
    <name evidence="1" type="ORF">ADP64_000080</name>
</gene>
<dbReference type="Proteomes" id="UP000201646">
    <property type="component" value="Segment"/>
</dbReference>